<organism evidence="7 8">
    <name type="scientific">Streptococcus zalophi</name>
    <dbReference type="NCBI Taxonomy" id="640031"/>
    <lineage>
        <taxon>Bacteria</taxon>
        <taxon>Bacillati</taxon>
        <taxon>Bacillota</taxon>
        <taxon>Bacilli</taxon>
        <taxon>Lactobacillales</taxon>
        <taxon>Streptococcaceae</taxon>
        <taxon>Streptococcus</taxon>
    </lineage>
</organism>
<proteinExistence type="inferred from homology"/>
<comment type="pathway">
    <text evidence="6">Metabolic intermediate biosynthesis; chorismate biosynthesis; chorismate from D-erythrose 4-phosphate and phosphoenolpyruvate: step 3/7.</text>
</comment>
<dbReference type="InterPro" id="IPR050146">
    <property type="entry name" value="Type-I_3-dehydroquinase"/>
</dbReference>
<dbReference type="AlphaFoldDB" id="A0A934P8V0"/>
<name>A0A934P8V0_9STRE</name>
<feature type="binding site" evidence="6">
    <location>
        <position position="205"/>
    </location>
    <ligand>
        <name>3-dehydroquinate</name>
        <dbReference type="ChEBI" id="CHEBI:32364"/>
    </ligand>
</feature>
<protein>
    <recommendedName>
        <fullName evidence="6">3-dehydroquinate dehydratase</fullName>
        <shortName evidence="6">3-dehydroquinase</shortName>
        <ecNumber evidence="6">4.2.1.10</ecNumber>
    </recommendedName>
    <alternativeName>
        <fullName evidence="6">Type I DHQase</fullName>
    </alternativeName>
    <alternativeName>
        <fullName evidence="6">Type I dehydroquinase</fullName>
        <shortName evidence="6">DHQ1</shortName>
    </alternativeName>
</protein>
<evidence type="ECO:0000256" key="6">
    <source>
        <dbReference type="HAMAP-Rule" id="MF_00214"/>
    </source>
</evidence>
<comment type="caution">
    <text evidence="7">The sequence shown here is derived from an EMBL/GenBank/DDBJ whole genome shotgun (WGS) entry which is preliminary data.</text>
</comment>
<dbReference type="GO" id="GO:0009423">
    <property type="term" value="P:chorismate biosynthetic process"/>
    <property type="evidence" value="ECO:0007669"/>
    <property type="project" value="UniProtKB-UniRule"/>
</dbReference>
<comment type="caution">
    <text evidence="6">Lacks conserved residue(s) required for the propagation of feature annotation.</text>
</comment>
<sequence length="225" mass="25834">MKTVVTITPKGFEEVQRMDIEKFYGADVIEWRADFLSKNNVLDVAPAIFEKFSGFEILFTLRTQKEGGMVDLSPEEYVAILKEIQALYSPDYIDFEYFSYKSIFEEMLDFSNLVLSYHNYEETPENIMELFSELTTLGPRMVKIAVTPKSEQDVLELMNLTRGFKTLNPEQDYVTISMGKLGQLTRLAGHLTGSSWTFTFMDAQTASGQISLIHYKKIMEMLDAD</sequence>
<comment type="function">
    <text evidence="6">Involved in the third step of the chorismate pathway, which leads to the biosynthesis of aromatic amino acids. Catalyzes the cis-dehydration of 3-dehydroquinate (DHQ) and introduces the first double bond of the aromatic ring to yield 3-dehydroshikimate.</text>
</comment>
<dbReference type="EC" id="4.2.1.10" evidence="6"/>
<evidence type="ECO:0000256" key="3">
    <source>
        <dbReference type="ARBA" id="ARBA00023141"/>
    </source>
</evidence>
<keyword evidence="2 6" id="KW-0028">Amino-acid biosynthesis</keyword>
<reference evidence="7 8" key="1">
    <citation type="journal article" date="2021" name="Int. J. Syst. Evol. Microbiol.">
        <title>Streptococcus vicugnae sp. nov., isolated from faeces of alpacas (Vicugna pacos) and cattle (Bos taurus), Streptococcus zalophi sp. nov., and Streptococcus pacificus sp. nov., isolated from respiratory tract of California sea lions (Zalophus californianus).</title>
        <authorList>
            <person name="Volokhov D.V."/>
            <person name="Zagorodnyaya T.A."/>
            <person name="Shen Z."/>
            <person name="Blom J."/>
            <person name="Furtak V.A."/>
            <person name="Eisenberg T."/>
            <person name="Fan P."/>
            <person name="Jeong K.C."/>
            <person name="Gao Y."/>
            <person name="Zhang S."/>
            <person name="Amselle M."/>
        </authorList>
    </citation>
    <scope>NUCLEOTIDE SEQUENCE [LARGE SCALE GENOMIC DNA]</scope>
    <source>
        <strain evidence="8">CSL7508-lung</strain>
    </source>
</reference>
<feature type="binding site" evidence="6">
    <location>
        <position position="186"/>
    </location>
    <ligand>
        <name>3-dehydroquinate</name>
        <dbReference type="ChEBI" id="CHEBI:32364"/>
    </ligand>
</feature>
<dbReference type="SUPFAM" id="SSF51569">
    <property type="entry name" value="Aldolase"/>
    <property type="match status" value="1"/>
</dbReference>
<dbReference type="PANTHER" id="PTHR43699">
    <property type="entry name" value="3-DEHYDROQUINATE DEHYDRATASE"/>
    <property type="match status" value="1"/>
</dbReference>
<keyword evidence="3 6" id="KW-0057">Aromatic amino acid biosynthesis</keyword>
<feature type="active site" description="Proton donor/acceptor" evidence="6">
    <location>
        <position position="118"/>
    </location>
</feature>
<feature type="active site" description="Schiff-base intermediate with substrate" evidence="6">
    <location>
        <position position="143"/>
    </location>
</feature>
<feature type="binding site" evidence="6">
    <location>
        <begin position="30"/>
        <end position="32"/>
    </location>
    <ligand>
        <name>3-dehydroquinate</name>
        <dbReference type="ChEBI" id="CHEBI:32364"/>
    </ligand>
</feature>
<dbReference type="CDD" id="cd00502">
    <property type="entry name" value="DHQase_I"/>
    <property type="match status" value="1"/>
</dbReference>
<gene>
    <name evidence="6" type="primary">aroD</name>
    <name evidence="7" type="ORF">JHK64_00650</name>
</gene>
<evidence type="ECO:0000256" key="4">
    <source>
        <dbReference type="ARBA" id="ARBA00023239"/>
    </source>
</evidence>
<dbReference type="Pfam" id="PF01487">
    <property type="entry name" value="DHquinase_I"/>
    <property type="match status" value="1"/>
</dbReference>
<comment type="similarity">
    <text evidence="6">Belongs to the type-I 3-dehydroquinase family.</text>
</comment>
<dbReference type="Proteomes" id="UP000644875">
    <property type="component" value="Unassembled WGS sequence"/>
</dbReference>
<dbReference type="EMBL" id="JAENBP010000001">
    <property type="protein sequence ID" value="MBJ8349138.1"/>
    <property type="molecule type" value="Genomic_DNA"/>
</dbReference>
<comment type="catalytic activity">
    <reaction evidence="1 6">
        <text>3-dehydroquinate = 3-dehydroshikimate + H2O</text>
        <dbReference type="Rhea" id="RHEA:21096"/>
        <dbReference type="ChEBI" id="CHEBI:15377"/>
        <dbReference type="ChEBI" id="CHEBI:16630"/>
        <dbReference type="ChEBI" id="CHEBI:32364"/>
        <dbReference type="EC" id="4.2.1.10"/>
    </reaction>
</comment>
<dbReference type="NCBIfam" id="TIGR01093">
    <property type="entry name" value="aroD"/>
    <property type="match status" value="1"/>
</dbReference>
<evidence type="ECO:0000256" key="1">
    <source>
        <dbReference type="ARBA" id="ARBA00001864"/>
    </source>
</evidence>
<keyword evidence="5 6" id="KW-0704">Schiff base</keyword>
<dbReference type="InterPro" id="IPR001381">
    <property type="entry name" value="DHquinase_I"/>
</dbReference>
<dbReference type="GO" id="GO:0003855">
    <property type="term" value="F:3-dehydroquinate dehydratase activity"/>
    <property type="evidence" value="ECO:0007669"/>
    <property type="project" value="UniProtKB-UniRule"/>
</dbReference>
<feature type="binding site" evidence="6">
    <location>
        <position position="209"/>
    </location>
    <ligand>
        <name>3-dehydroquinate</name>
        <dbReference type="ChEBI" id="CHEBI:32364"/>
    </ligand>
</feature>
<dbReference type="RefSeq" id="WP_199567069.1">
    <property type="nucleotide sequence ID" value="NZ_JAENBP010000001.1"/>
</dbReference>
<keyword evidence="8" id="KW-1185">Reference proteome</keyword>
<dbReference type="Gene3D" id="3.20.20.70">
    <property type="entry name" value="Aldolase class I"/>
    <property type="match status" value="1"/>
</dbReference>
<evidence type="ECO:0000256" key="5">
    <source>
        <dbReference type="ARBA" id="ARBA00023270"/>
    </source>
</evidence>
<accession>A0A934P8V0</accession>
<dbReference type="GO" id="GO:0008652">
    <property type="term" value="P:amino acid biosynthetic process"/>
    <property type="evidence" value="ECO:0007669"/>
    <property type="project" value="UniProtKB-KW"/>
</dbReference>
<evidence type="ECO:0000256" key="2">
    <source>
        <dbReference type="ARBA" id="ARBA00022605"/>
    </source>
</evidence>
<feature type="binding site" evidence="6">
    <location>
        <position position="62"/>
    </location>
    <ligand>
        <name>3-dehydroquinate</name>
        <dbReference type="ChEBI" id="CHEBI:32364"/>
    </ligand>
</feature>
<dbReference type="HAMAP" id="MF_00214">
    <property type="entry name" value="AroD"/>
    <property type="match status" value="1"/>
</dbReference>
<dbReference type="InterPro" id="IPR013785">
    <property type="entry name" value="Aldolase_TIM"/>
</dbReference>
<evidence type="ECO:0000313" key="8">
    <source>
        <dbReference type="Proteomes" id="UP000644875"/>
    </source>
</evidence>
<dbReference type="GO" id="GO:0046279">
    <property type="term" value="P:3,4-dihydroxybenzoate biosynthetic process"/>
    <property type="evidence" value="ECO:0007669"/>
    <property type="project" value="TreeGrafter"/>
</dbReference>
<keyword evidence="4 6" id="KW-0456">Lyase</keyword>
<dbReference type="PANTHER" id="PTHR43699:SF1">
    <property type="entry name" value="3-DEHYDROQUINATE DEHYDRATASE"/>
    <property type="match status" value="1"/>
</dbReference>
<comment type="subunit">
    <text evidence="6">Homodimer.</text>
</comment>
<evidence type="ECO:0000313" key="7">
    <source>
        <dbReference type="EMBL" id="MBJ8349138.1"/>
    </source>
</evidence>
<dbReference type="GO" id="GO:0009073">
    <property type="term" value="P:aromatic amino acid family biosynthetic process"/>
    <property type="evidence" value="ECO:0007669"/>
    <property type="project" value="UniProtKB-KW"/>
</dbReference>